<evidence type="ECO:0008006" key="3">
    <source>
        <dbReference type="Google" id="ProtNLM"/>
    </source>
</evidence>
<dbReference type="AlphaFoldDB" id="A0A9X0HKM3"/>
<dbReference type="GO" id="GO:0006508">
    <property type="term" value="P:proteolysis"/>
    <property type="evidence" value="ECO:0007669"/>
    <property type="project" value="InterPro"/>
</dbReference>
<keyword evidence="2" id="KW-1185">Reference proteome</keyword>
<evidence type="ECO:0000313" key="1">
    <source>
        <dbReference type="EMBL" id="KUG07677.1"/>
    </source>
</evidence>
<organism evidence="1 2">
    <name type="scientific">Solirubrum puertoriconensis</name>
    <dbReference type="NCBI Taxonomy" id="1751427"/>
    <lineage>
        <taxon>Bacteria</taxon>
        <taxon>Pseudomonadati</taxon>
        <taxon>Bacteroidota</taxon>
        <taxon>Cytophagia</taxon>
        <taxon>Cytophagales</taxon>
    </lineage>
</organism>
<protein>
    <recommendedName>
        <fullName evidence="3">Aspartyl protease</fullName>
    </recommendedName>
</protein>
<dbReference type="PROSITE" id="PS00141">
    <property type="entry name" value="ASP_PROTEASE"/>
    <property type="match status" value="1"/>
</dbReference>
<dbReference type="EMBL" id="LNAL01000007">
    <property type="protein sequence ID" value="KUG07677.1"/>
    <property type="molecule type" value="Genomic_DNA"/>
</dbReference>
<dbReference type="OrthoDB" id="7548156at2"/>
<name>A0A9X0HKM3_SOLP1</name>
<evidence type="ECO:0000313" key="2">
    <source>
        <dbReference type="Proteomes" id="UP000054223"/>
    </source>
</evidence>
<sequence length="325" mass="35799">MKTFRKILLLVLALLVAGGVGGYFYARQKFEPGVNQLAVTQLPATCAFEWKADTTARPTVAHAQQLVPITVPGCPRTCYLQFDTGAPYTLLYEHPLAALREQYPATRRTLTLRADSVRDFRFALGQGQVQARKLPVLRYGARQLPADSTQPFIIGTLGADVLEGRVLIVDYARRRFTLCERVADSLASRTDFVPLAFTSRRVLLSATLQGEPRQLLFDSGSSAFALLTSQSRWQELSKPAAAVAVRPVNSWGKTLTSYTAPSAMKLGFGPAALPLHTVSYIEGMSWWQSALMRFSGMEGMLGNQPFAEHTVVMDVPGKRFGVVRQ</sequence>
<dbReference type="GO" id="GO:0004190">
    <property type="term" value="F:aspartic-type endopeptidase activity"/>
    <property type="evidence" value="ECO:0007669"/>
    <property type="project" value="InterPro"/>
</dbReference>
<dbReference type="InterPro" id="IPR001969">
    <property type="entry name" value="Aspartic_peptidase_AS"/>
</dbReference>
<gene>
    <name evidence="1" type="ORF">ASU33_15245</name>
</gene>
<dbReference type="RefSeq" id="WP_059071300.1">
    <property type="nucleotide sequence ID" value="NZ_LNAL01000007.1"/>
</dbReference>
<accession>A0A9X0HKM3</accession>
<dbReference type="Proteomes" id="UP000054223">
    <property type="component" value="Unassembled WGS sequence"/>
</dbReference>
<comment type="caution">
    <text evidence="1">The sequence shown here is derived from an EMBL/GenBank/DDBJ whole genome shotgun (WGS) entry which is preliminary data.</text>
</comment>
<proteinExistence type="predicted"/>
<reference evidence="1 2" key="1">
    <citation type="submission" date="2015-11" db="EMBL/GenBank/DDBJ databases">
        <title>Solirubrum puertoriconensis gen. nov. an environmental bacteria isolated in Puerto Rico.</title>
        <authorList>
            <person name="Cuebas-Irizarry M.F."/>
            <person name="Montalvo-Rodriguez R."/>
        </authorList>
    </citation>
    <scope>NUCLEOTIDE SEQUENCE [LARGE SCALE GENOMIC DNA]</scope>
    <source>
        <strain evidence="1 2">MC1A</strain>
    </source>
</reference>